<accession>A0ABX0Y7V8</accession>
<dbReference type="RefSeq" id="WP_167928413.1">
    <property type="nucleotide sequence ID" value="NZ_JAATVY010000031.1"/>
</dbReference>
<name>A0ABX0Y7V8_9ACTN</name>
<organism evidence="2 3">
    <name type="scientific">Planosporangium thailandense</name>
    <dbReference type="NCBI Taxonomy" id="765197"/>
    <lineage>
        <taxon>Bacteria</taxon>
        <taxon>Bacillati</taxon>
        <taxon>Actinomycetota</taxon>
        <taxon>Actinomycetes</taxon>
        <taxon>Micromonosporales</taxon>
        <taxon>Micromonosporaceae</taxon>
        <taxon>Planosporangium</taxon>
    </lineage>
</organism>
<dbReference type="Pfam" id="PF18899">
    <property type="entry name" value="DUF5655"/>
    <property type="match status" value="1"/>
</dbReference>
<reference evidence="2 3" key="1">
    <citation type="submission" date="2020-03" db="EMBL/GenBank/DDBJ databases">
        <title>WGS of the type strain of Planosporangium spp.</title>
        <authorList>
            <person name="Thawai C."/>
        </authorList>
    </citation>
    <scope>NUCLEOTIDE SEQUENCE [LARGE SCALE GENOMIC DNA]</scope>
    <source>
        <strain evidence="2 3">TBRC 5610</strain>
    </source>
</reference>
<dbReference type="Proteomes" id="UP000722989">
    <property type="component" value="Unassembled WGS sequence"/>
</dbReference>
<sequence length="127" mass="14196">MPDADGRWTVEDHLRGAPVEYVELYRAVEAAIHACGPVIVSPSKTTITFKGSRRGFVGARPTRRGVRGYLDLTRSLVGDRRILSSSPYTGRLHVNQYRLTTLADLDDTFISWLQEAYRVGQGDHLHG</sequence>
<feature type="domain" description="DUF5655" evidence="1">
    <location>
        <begin position="10"/>
        <end position="118"/>
    </location>
</feature>
<comment type="caution">
    <text evidence="2">The sequence shown here is derived from an EMBL/GenBank/DDBJ whole genome shotgun (WGS) entry which is preliminary data.</text>
</comment>
<evidence type="ECO:0000259" key="1">
    <source>
        <dbReference type="Pfam" id="PF18899"/>
    </source>
</evidence>
<protein>
    <recommendedName>
        <fullName evidence="1">DUF5655 domain-containing protein</fullName>
    </recommendedName>
</protein>
<dbReference type="InterPro" id="IPR043714">
    <property type="entry name" value="DUF5655"/>
</dbReference>
<keyword evidence="3" id="KW-1185">Reference proteome</keyword>
<dbReference type="EMBL" id="JAATVY010000031">
    <property type="protein sequence ID" value="NJC73508.1"/>
    <property type="molecule type" value="Genomic_DNA"/>
</dbReference>
<evidence type="ECO:0000313" key="3">
    <source>
        <dbReference type="Proteomes" id="UP000722989"/>
    </source>
</evidence>
<proteinExistence type="predicted"/>
<gene>
    <name evidence="2" type="ORF">HC031_27840</name>
</gene>
<evidence type="ECO:0000313" key="2">
    <source>
        <dbReference type="EMBL" id="NJC73508.1"/>
    </source>
</evidence>